<accession>A0A1X2G2J0</accession>
<keyword evidence="9" id="KW-0443">Lipid metabolism</keyword>
<dbReference type="InterPro" id="IPR039551">
    <property type="entry name" value="Cho/carn_acyl_trans"/>
</dbReference>
<dbReference type="AlphaFoldDB" id="A0A1X2G2J0"/>
<evidence type="ECO:0000256" key="3">
    <source>
        <dbReference type="ARBA" id="ARBA00005232"/>
    </source>
</evidence>
<keyword evidence="5 19" id="KW-0808">Transferase</keyword>
<evidence type="ECO:0000256" key="12">
    <source>
        <dbReference type="ARBA" id="ARBA00023140"/>
    </source>
</evidence>
<dbReference type="PROSITE" id="PS00440">
    <property type="entry name" value="ACYLTRANSF_C_2"/>
    <property type="match status" value="1"/>
</dbReference>
<evidence type="ECO:0000256" key="2">
    <source>
        <dbReference type="ARBA" id="ARBA00004443"/>
    </source>
</evidence>
<keyword evidence="22" id="KW-1185">Reference proteome</keyword>
<proteinExistence type="inferred from homology"/>
<evidence type="ECO:0000256" key="14">
    <source>
        <dbReference type="ARBA" id="ARBA00052702"/>
    </source>
</evidence>
<dbReference type="GO" id="GO:0006631">
    <property type="term" value="P:fatty acid metabolic process"/>
    <property type="evidence" value="ECO:0007669"/>
    <property type="project" value="UniProtKB-KW"/>
</dbReference>
<evidence type="ECO:0000256" key="5">
    <source>
        <dbReference type="ARBA" id="ARBA00022679"/>
    </source>
</evidence>
<evidence type="ECO:0000256" key="9">
    <source>
        <dbReference type="ARBA" id="ARBA00023098"/>
    </source>
</evidence>
<evidence type="ECO:0000313" key="22">
    <source>
        <dbReference type="Proteomes" id="UP000242146"/>
    </source>
</evidence>
<dbReference type="InterPro" id="IPR023213">
    <property type="entry name" value="CAT-like_dom_sf"/>
</dbReference>
<evidence type="ECO:0000256" key="10">
    <source>
        <dbReference type="ARBA" id="ARBA00023128"/>
    </source>
</evidence>
<dbReference type="Gene3D" id="3.30.559.10">
    <property type="entry name" value="Chloramphenicol acetyltransferase-like domain"/>
    <property type="match status" value="1"/>
</dbReference>
<dbReference type="GO" id="GO:0009437">
    <property type="term" value="P:carnitine metabolic process"/>
    <property type="evidence" value="ECO:0007669"/>
    <property type="project" value="TreeGrafter"/>
</dbReference>
<evidence type="ECO:0000256" key="17">
    <source>
        <dbReference type="ARBA" id="ARBA00073438"/>
    </source>
</evidence>
<comment type="similarity">
    <text evidence="3 19">Belongs to the carnitine/choline acetyltransferase family.</text>
</comment>
<dbReference type="InterPro" id="IPR042231">
    <property type="entry name" value="Cho/carn_acyl_trans_2"/>
</dbReference>
<dbReference type="EMBL" id="MCGT01000061">
    <property type="protein sequence ID" value="ORX42889.1"/>
    <property type="molecule type" value="Genomic_DNA"/>
</dbReference>
<dbReference type="Proteomes" id="UP000242146">
    <property type="component" value="Unassembled WGS sequence"/>
</dbReference>
<keyword evidence="8" id="KW-0809">Transit peptide</keyword>
<evidence type="ECO:0000256" key="6">
    <source>
        <dbReference type="ARBA" id="ARBA00022792"/>
    </source>
</evidence>
<evidence type="ECO:0000256" key="11">
    <source>
        <dbReference type="ARBA" id="ARBA00023136"/>
    </source>
</evidence>
<dbReference type="GO" id="GO:0005777">
    <property type="term" value="C:peroxisome"/>
    <property type="evidence" value="ECO:0007669"/>
    <property type="project" value="UniProtKB-SubCell"/>
</dbReference>
<sequence>MAPKTPVDASAAGPMLQYQKNLPKLPVPGLERTVAMYLKTLQPVLSEEKYKEAEVAAKEFLQPGGAGLELQKRLEAKANDPNVVNWMEDWWLDQAYMGYRESVVINVSYFFGYKDDKLRKKATQRAAAITTGVLAFKKQIVEKTLPVEYAKGEPLCMDSYKYMFNNCRIPQKPSDIEASFDPVKNTHIIVIRKNRFFFVDVVHNGVQLSTSELEQQFERVVALAGQDKGLPLGVLTADNRDNWTDARAALLTASAENKTALELIESSSFVVCLDDTAPATRDELSRACWHGDGRNRYFDKPLQFVVFENGKAGFIGEHSCMDGMVTCRLNNFVCEGIAKNKLDHGRESVRPALPQPKEIQLVTDVAVQRYLNRAEKNFDEAIANHELTVLAYNGLGKRQIKQFKCSPDAFAQMVIQLGYYKMFGVSRPTYEAGMTRKYQRGRTETTRTVSNECVAFVKTMEDPVASNPEKVAAFRAALKAQGAYMGQAVNAHGVDRHLFGLKNSLRPGEPVPSLFAADTFGYASHWFLSTSQLSSEYFDAYGWGQVVSDGFGVAYMVNNDVLQFNIASVKDLTVNGKQYIDGTYHFKQALEDAATELRDVMLAETPAQAKL</sequence>
<comment type="catalytic activity">
    <reaction evidence="14">
        <text>(R)-carnitine + acetyl-CoA = O-acetyl-(R)-carnitine + CoA</text>
        <dbReference type="Rhea" id="RHEA:21136"/>
        <dbReference type="ChEBI" id="CHEBI:16347"/>
        <dbReference type="ChEBI" id="CHEBI:57287"/>
        <dbReference type="ChEBI" id="CHEBI:57288"/>
        <dbReference type="ChEBI" id="CHEBI:57589"/>
        <dbReference type="EC" id="2.3.1.7"/>
    </reaction>
</comment>
<keyword evidence="11" id="KW-0472">Membrane</keyword>
<dbReference type="SUPFAM" id="SSF52777">
    <property type="entry name" value="CoA-dependent acyltransferases"/>
    <property type="match status" value="2"/>
</dbReference>
<evidence type="ECO:0000256" key="18">
    <source>
        <dbReference type="PIRSR" id="PIRSR600542-1"/>
    </source>
</evidence>
<dbReference type="FunFam" id="3.30.559.70:FF:000007">
    <property type="entry name" value="Carnitine O-acetyltransferase, mitochondrial"/>
    <property type="match status" value="1"/>
</dbReference>
<protein>
    <recommendedName>
        <fullName evidence="17">Carnitine O-acetyltransferase, mitochondrial</fullName>
        <ecNumber evidence="16">2.3.1.7</ecNumber>
    </recommendedName>
</protein>
<dbReference type="GO" id="GO:0004092">
    <property type="term" value="F:carnitine O-acetyltransferase activity"/>
    <property type="evidence" value="ECO:0007669"/>
    <property type="project" value="UniProtKB-EC"/>
</dbReference>
<dbReference type="GO" id="GO:0005743">
    <property type="term" value="C:mitochondrial inner membrane"/>
    <property type="evidence" value="ECO:0007669"/>
    <property type="project" value="UniProtKB-SubCell"/>
</dbReference>
<keyword evidence="6" id="KW-0999">Mitochondrion inner membrane</keyword>
<dbReference type="PANTHER" id="PTHR22589">
    <property type="entry name" value="CARNITINE O-ACYLTRANSFERASE"/>
    <property type="match status" value="1"/>
</dbReference>
<dbReference type="InterPro" id="IPR000542">
    <property type="entry name" value="Carn_acyl_trans"/>
</dbReference>
<name>A0A1X2G2J0_9FUNG</name>
<keyword evidence="4" id="KW-0813">Transport</keyword>
<feature type="active site" description="Proton acceptor" evidence="18">
    <location>
        <position position="318"/>
    </location>
</feature>
<dbReference type="STRING" id="101127.A0A1X2G2J0"/>
<reference evidence="21 22" key="1">
    <citation type="submission" date="2016-07" db="EMBL/GenBank/DDBJ databases">
        <title>Pervasive Adenine N6-methylation of Active Genes in Fungi.</title>
        <authorList>
            <consortium name="DOE Joint Genome Institute"/>
            <person name="Mondo S.J."/>
            <person name="Dannebaum R.O."/>
            <person name="Kuo R.C."/>
            <person name="Labutti K."/>
            <person name="Haridas S."/>
            <person name="Kuo A."/>
            <person name="Salamov A."/>
            <person name="Ahrendt S.R."/>
            <person name="Lipzen A."/>
            <person name="Sullivan W."/>
            <person name="Andreopoulos W.B."/>
            <person name="Clum A."/>
            <person name="Lindquist E."/>
            <person name="Daum C."/>
            <person name="Ramamoorthy G.K."/>
            <person name="Gryganskyi A."/>
            <person name="Culley D."/>
            <person name="Magnuson J.K."/>
            <person name="James T.Y."/>
            <person name="O'Malley M.A."/>
            <person name="Stajich J.E."/>
            <person name="Spatafora J.W."/>
            <person name="Visel A."/>
            <person name="Grigoriev I.V."/>
        </authorList>
    </citation>
    <scope>NUCLEOTIDE SEQUENCE [LARGE SCALE GENOMIC DNA]</scope>
    <source>
        <strain evidence="21 22">NRRL 3301</strain>
    </source>
</reference>
<feature type="domain" description="Choline/carnitine acyltransferase" evidence="20">
    <location>
        <begin position="25"/>
        <end position="571"/>
    </location>
</feature>
<comment type="subcellular location">
    <subcellularLocation>
        <location evidence="2">Mitochondrion inner membrane</location>
        <topology evidence="2">Peripheral membrane protein</topology>
        <orientation evidence="2">Matrix side</orientation>
    </subcellularLocation>
    <subcellularLocation>
        <location evidence="1">Peroxisome</location>
    </subcellularLocation>
</comment>
<evidence type="ECO:0000256" key="16">
    <source>
        <dbReference type="ARBA" id="ARBA00066910"/>
    </source>
</evidence>
<evidence type="ECO:0000256" key="15">
    <source>
        <dbReference type="ARBA" id="ARBA00053195"/>
    </source>
</evidence>
<keyword evidence="13 19" id="KW-0012">Acyltransferase</keyword>
<evidence type="ECO:0000256" key="19">
    <source>
        <dbReference type="RuleBase" id="RU003801"/>
    </source>
</evidence>
<dbReference type="EC" id="2.3.1.7" evidence="16"/>
<evidence type="ECO:0000256" key="8">
    <source>
        <dbReference type="ARBA" id="ARBA00022946"/>
    </source>
</evidence>
<evidence type="ECO:0000259" key="20">
    <source>
        <dbReference type="Pfam" id="PF00755"/>
    </source>
</evidence>
<gene>
    <name evidence="21" type="ORF">DM01DRAFT_1411742</name>
</gene>
<dbReference type="PANTHER" id="PTHR22589:SF103">
    <property type="entry name" value="CARNITINE O-ACETYL-TRANSFERASE, ISOFORM A-RELATED"/>
    <property type="match status" value="1"/>
</dbReference>
<keyword evidence="12" id="KW-0576">Peroxisome</keyword>
<evidence type="ECO:0000256" key="13">
    <source>
        <dbReference type="ARBA" id="ARBA00023315"/>
    </source>
</evidence>
<comment type="function">
    <text evidence="15">Carnitine acetylase is specific for short chain fatty acids. Carnitine acetylase seems to affect the flux through the pyruvate dehydrogenase complex. It may be involved as well in the transport of acetyl-CoA into mitochondria.</text>
</comment>
<keyword evidence="7" id="KW-0276">Fatty acid metabolism</keyword>
<keyword evidence="10" id="KW-0496">Mitochondrion</keyword>
<organism evidence="21 22">
    <name type="scientific">Hesseltinella vesiculosa</name>
    <dbReference type="NCBI Taxonomy" id="101127"/>
    <lineage>
        <taxon>Eukaryota</taxon>
        <taxon>Fungi</taxon>
        <taxon>Fungi incertae sedis</taxon>
        <taxon>Mucoromycota</taxon>
        <taxon>Mucoromycotina</taxon>
        <taxon>Mucoromycetes</taxon>
        <taxon>Mucorales</taxon>
        <taxon>Cunninghamellaceae</taxon>
        <taxon>Hesseltinella</taxon>
    </lineage>
</organism>
<dbReference type="OrthoDB" id="240216at2759"/>
<evidence type="ECO:0000256" key="1">
    <source>
        <dbReference type="ARBA" id="ARBA00004275"/>
    </source>
</evidence>
<dbReference type="Gene3D" id="3.30.559.70">
    <property type="entry name" value="Choline/Carnitine o-acyltransferase, domain 2"/>
    <property type="match status" value="1"/>
</dbReference>
<evidence type="ECO:0000256" key="7">
    <source>
        <dbReference type="ARBA" id="ARBA00022832"/>
    </source>
</evidence>
<evidence type="ECO:0000313" key="21">
    <source>
        <dbReference type="EMBL" id="ORX42889.1"/>
    </source>
</evidence>
<comment type="caution">
    <text evidence="21">The sequence shown here is derived from an EMBL/GenBank/DDBJ whole genome shotgun (WGS) entry which is preliminary data.</text>
</comment>
<dbReference type="Pfam" id="PF00755">
    <property type="entry name" value="Carn_acyltransf"/>
    <property type="match status" value="1"/>
</dbReference>
<evidence type="ECO:0000256" key="4">
    <source>
        <dbReference type="ARBA" id="ARBA00022448"/>
    </source>
</evidence>